<dbReference type="Pfam" id="PF07386">
    <property type="entry name" value="DUF1499"/>
    <property type="match status" value="1"/>
</dbReference>
<evidence type="ECO:0000256" key="1">
    <source>
        <dbReference type="SAM" id="Phobius"/>
    </source>
</evidence>
<feature type="transmembrane region" description="Helical" evidence="1">
    <location>
        <begin position="45"/>
        <end position="69"/>
    </location>
</feature>
<dbReference type="InterPro" id="IPR010865">
    <property type="entry name" value="DUF1499"/>
</dbReference>
<dbReference type="AlphaFoldDB" id="A0A4R2CX78"/>
<keyword evidence="1" id="KW-1133">Transmembrane helix</keyword>
<proteinExistence type="predicted"/>
<organism evidence="2 3">
    <name type="scientific">Shinella granuli</name>
    <dbReference type="NCBI Taxonomy" id="323621"/>
    <lineage>
        <taxon>Bacteria</taxon>
        <taxon>Pseudomonadati</taxon>
        <taxon>Pseudomonadota</taxon>
        <taxon>Alphaproteobacteria</taxon>
        <taxon>Hyphomicrobiales</taxon>
        <taxon>Rhizobiaceae</taxon>
        <taxon>Shinella</taxon>
    </lineage>
</organism>
<dbReference type="EMBL" id="SLVX01000006">
    <property type="protein sequence ID" value="TCN45811.1"/>
    <property type="molecule type" value="Genomic_DNA"/>
</dbReference>
<protein>
    <submittedName>
        <fullName evidence="2">Uncharacterized protein DUF1499</fullName>
    </submittedName>
</protein>
<evidence type="ECO:0000313" key="3">
    <source>
        <dbReference type="Proteomes" id="UP000295351"/>
    </source>
</evidence>
<keyword evidence="3" id="KW-1185">Reference proteome</keyword>
<evidence type="ECO:0000313" key="2">
    <source>
        <dbReference type="EMBL" id="TCN45811.1"/>
    </source>
</evidence>
<keyword evidence="1" id="KW-0812">Transmembrane</keyword>
<sequence length="303" mass="32215">MAITIQYERPVSHAAHWARRMALFSCLLFVAAVLSHRFGPLTTPHFLALAGFAAVVAGVAVLLAAIGLARLWHVGARGGKAALTALLLCLLPLGFTGAAAYAYFYKPALYDVTTDTAAAPPWLAEPAAAQDWLPRIGPVGARDRAVQLAAYPGLSGRRYDGALDRVYQGVRKVAAAYGIAITAEDGLDNILADLEDLVVDPARVAQSQEALGDVPIPEARPLETPLIPRIGGPGDVLLQGEWRSPLFGFRFDVVIRLREEAETTLVDMRAASRYGPHDLGFGAALVEGYLKALDAELLGIAGD</sequence>
<feature type="transmembrane region" description="Helical" evidence="1">
    <location>
        <begin position="21"/>
        <end position="39"/>
    </location>
</feature>
<dbReference type="Proteomes" id="UP000295351">
    <property type="component" value="Unassembled WGS sequence"/>
</dbReference>
<reference evidence="2 3" key="1">
    <citation type="submission" date="2019-03" db="EMBL/GenBank/DDBJ databases">
        <title>Genomic Encyclopedia of Type Strains, Phase IV (KMG-IV): sequencing the most valuable type-strain genomes for metagenomic binning, comparative biology and taxonomic classification.</title>
        <authorList>
            <person name="Goeker M."/>
        </authorList>
    </citation>
    <scope>NUCLEOTIDE SEQUENCE [LARGE SCALE GENOMIC DNA]</scope>
    <source>
        <strain evidence="2 3">DSM 18401</strain>
    </source>
</reference>
<keyword evidence="1" id="KW-0472">Membrane</keyword>
<accession>A0A4R2CX78</accession>
<gene>
    <name evidence="2" type="ORF">EV665_106289</name>
</gene>
<name>A0A4R2CX78_SHIGR</name>
<feature type="transmembrane region" description="Helical" evidence="1">
    <location>
        <begin position="81"/>
        <end position="104"/>
    </location>
</feature>
<comment type="caution">
    <text evidence="2">The sequence shown here is derived from an EMBL/GenBank/DDBJ whole genome shotgun (WGS) entry which is preliminary data.</text>
</comment>